<feature type="zinc finger region" description="C3H1-type" evidence="5">
    <location>
        <begin position="9"/>
        <end position="36"/>
    </location>
</feature>
<gene>
    <name evidence="7" type="ORF">EV421DRAFT_2035887</name>
</gene>
<accession>A0AA39MQK7</accession>
<proteinExistence type="predicted"/>
<dbReference type="PROSITE" id="PS50103">
    <property type="entry name" value="ZF_C3H1"/>
    <property type="match status" value="2"/>
</dbReference>
<evidence type="ECO:0000256" key="2">
    <source>
        <dbReference type="ARBA" id="ARBA00022737"/>
    </source>
</evidence>
<dbReference type="GO" id="GO:0061630">
    <property type="term" value="F:ubiquitin protein ligase activity"/>
    <property type="evidence" value="ECO:0007669"/>
    <property type="project" value="InterPro"/>
</dbReference>
<organism evidence="7 8">
    <name type="scientific">Armillaria borealis</name>
    <dbReference type="NCBI Taxonomy" id="47425"/>
    <lineage>
        <taxon>Eukaryota</taxon>
        <taxon>Fungi</taxon>
        <taxon>Dikarya</taxon>
        <taxon>Basidiomycota</taxon>
        <taxon>Agaricomycotina</taxon>
        <taxon>Agaricomycetes</taxon>
        <taxon>Agaricomycetidae</taxon>
        <taxon>Agaricales</taxon>
        <taxon>Marasmiineae</taxon>
        <taxon>Physalacriaceae</taxon>
        <taxon>Armillaria</taxon>
    </lineage>
</organism>
<dbReference type="Gene3D" id="3.30.1370.210">
    <property type="match status" value="1"/>
</dbReference>
<dbReference type="SUPFAM" id="SSF90229">
    <property type="entry name" value="CCCH zinc finger"/>
    <property type="match status" value="1"/>
</dbReference>
<name>A0AA39MQK7_9AGAR</name>
<evidence type="ECO:0000256" key="4">
    <source>
        <dbReference type="ARBA" id="ARBA00022833"/>
    </source>
</evidence>
<dbReference type="EMBL" id="JAUEPT010000026">
    <property type="protein sequence ID" value="KAK0442414.1"/>
    <property type="molecule type" value="Genomic_DNA"/>
</dbReference>
<evidence type="ECO:0000256" key="1">
    <source>
        <dbReference type="ARBA" id="ARBA00022723"/>
    </source>
</evidence>
<keyword evidence="4 5" id="KW-0862">Zinc</keyword>
<dbReference type="SMART" id="SM00356">
    <property type="entry name" value="ZnF_C3H1"/>
    <property type="match status" value="2"/>
</dbReference>
<sequence length="183" mass="20511">MSSCVSPRTGNGIACRFYNHNGCNKGDECAYSHAADSDSIRDARGKNVCLYFLKGYCRFGDYKCRYSHSRDHLAQEDIDAISTTLASSDNAAHEATKVPPDVPKTKAKKKVKKTSRSKAPATAANRYAQNFGGDFDWDIKNELEERMDNYGFTEDDVQELLCQGVNPWDDDAMDVLGVLYDYY</sequence>
<feature type="zinc finger region" description="C3H1-type" evidence="5">
    <location>
        <begin position="43"/>
        <end position="71"/>
    </location>
</feature>
<dbReference type="Pfam" id="PF18044">
    <property type="entry name" value="zf-CCCH_4"/>
    <property type="match status" value="1"/>
</dbReference>
<dbReference type="InterPro" id="IPR045072">
    <property type="entry name" value="MKRN-like"/>
</dbReference>
<keyword evidence="1 5" id="KW-0479">Metal-binding</keyword>
<protein>
    <recommendedName>
        <fullName evidence="6">C3H1-type domain-containing protein</fullName>
    </recommendedName>
</protein>
<evidence type="ECO:0000313" key="8">
    <source>
        <dbReference type="Proteomes" id="UP001175226"/>
    </source>
</evidence>
<dbReference type="GO" id="GO:0000209">
    <property type="term" value="P:protein polyubiquitination"/>
    <property type="evidence" value="ECO:0007669"/>
    <property type="project" value="InterPro"/>
</dbReference>
<keyword evidence="8" id="KW-1185">Reference proteome</keyword>
<evidence type="ECO:0000256" key="5">
    <source>
        <dbReference type="PROSITE-ProRule" id="PRU00723"/>
    </source>
</evidence>
<dbReference type="AlphaFoldDB" id="A0AA39MQK7"/>
<comment type="caution">
    <text evidence="7">The sequence shown here is derived from an EMBL/GenBank/DDBJ whole genome shotgun (WGS) entry which is preliminary data.</text>
</comment>
<feature type="domain" description="C3H1-type" evidence="6">
    <location>
        <begin position="43"/>
        <end position="71"/>
    </location>
</feature>
<dbReference type="PANTHER" id="PTHR11224">
    <property type="entry name" value="MAKORIN-RELATED"/>
    <property type="match status" value="1"/>
</dbReference>
<keyword evidence="2" id="KW-0677">Repeat</keyword>
<reference evidence="7" key="1">
    <citation type="submission" date="2023-06" db="EMBL/GenBank/DDBJ databases">
        <authorList>
            <consortium name="Lawrence Berkeley National Laboratory"/>
            <person name="Ahrendt S."/>
            <person name="Sahu N."/>
            <person name="Indic B."/>
            <person name="Wong-Bajracharya J."/>
            <person name="Merenyi Z."/>
            <person name="Ke H.-M."/>
            <person name="Monk M."/>
            <person name="Kocsube S."/>
            <person name="Drula E."/>
            <person name="Lipzen A."/>
            <person name="Balint B."/>
            <person name="Henrissat B."/>
            <person name="Andreopoulos B."/>
            <person name="Martin F.M."/>
            <person name="Harder C.B."/>
            <person name="Rigling D."/>
            <person name="Ford K.L."/>
            <person name="Foster G.D."/>
            <person name="Pangilinan J."/>
            <person name="Papanicolaou A."/>
            <person name="Barry K."/>
            <person name="LaButti K."/>
            <person name="Viragh M."/>
            <person name="Koriabine M."/>
            <person name="Yan M."/>
            <person name="Riley R."/>
            <person name="Champramary S."/>
            <person name="Plett K.L."/>
            <person name="Tsai I.J."/>
            <person name="Slot J."/>
            <person name="Sipos G."/>
            <person name="Plett J."/>
            <person name="Nagy L.G."/>
            <person name="Grigoriev I.V."/>
        </authorList>
    </citation>
    <scope>NUCLEOTIDE SEQUENCE</scope>
    <source>
        <strain evidence="7">FPL87.14</strain>
    </source>
</reference>
<feature type="domain" description="C3H1-type" evidence="6">
    <location>
        <begin position="9"/>
        <end position="36"/>
    </location>
</feature>
<dbReference type="Proteomes" id="UP001175226">
    <property type="component" value="Unassembled WGS sequence"/>
</dbReference>
<evidence type="ECO:0000313" key="7">
    <source>
        <dbReference type="EMBL" id="KAK0442414.1"/>
    </source>
</evidence>
<evidence type="ECO:0000259" key="6">
    <source>
        <dbReference type="PROSITE" id="PS50103"/>
    </source>
</evidence>
<dbReference type="PANTHER" id="PTHR11224:SF10">
    <property type="entry name" value="IP09428P-RELATED"/>
    <property type="match status" value="1"/>
</dbReference>
<dbReference type="GO" id="GO:0008270">
    <property type="term" value="F:zinc ion binding"/>
    <property type="evidence" value="ECO:0007669"/>
    <property type="project" value="UniProtKB-KW"/>
</dbReference>
<dbReference type="InterPro" id="IPR041367">
    <property type="entry name" value="Znf-CCCH_4"/>
</dbReference>
<evidence type="ECO:0000256" key="3">
    <source>
        <dbReference type="ARBA" id="ARBA00022771"/>
    </source>
</evidence>
<dbReference type="InterPro" id="IPR000571">
    <property type="entry name" value="Znf_CCCH"/>
</dbReference>
<dbReference type="InterPro" id="IPR036855">
    <property type="entry name" value="Znf_CCCH_sf"/>
</dbReference>
<keyword evidence="3 5" id="KW-0863">Zinc-finger</keyword>